<evidence type="ECO:0000256" key="1">
    <source>
        <dbReference type="SAM" id="MobiDB-lite"/>
    </source>
</evidence>
<gene>
    <name evidence="2" type="ORF">DNU06_05930</name>
</gene>
<evidence type="ECO:0000313" key="3">
    <source>
        <dbReference type="Proteomes" id="UP000249248"/>
    </source>
</evidence>
<sequence>MRTAVYTTLSHTLLLFKTEVTEASDSSGLEGTDYEGTGYEGTGYEAPQVTEDFENGSLYDPQSHTTFFPTPQVTEASDSSGLEGTDYEGTDYEGTAIFPQNILPLIFGTAFVIVLV</sequence>
<feature type="region of interest" description="Disordered" evidence="1">
    <location>
        <begin position="25"/>
        <end position="44"/>
    </location>
</feature>
<feature type="compositionally biased region" description="Low complexity" evidence="1">
    <location>
        <begin position="28"/>
        <end position="44"/>
    </location>
</feature>
<evidence type="ECO:0000313" key="2">
    <source>
        <dbReference type="EMBL" id="PZE18154.1"/>
    </source>
</evidence>
<name>A0A2W1N2R5_9FLAO</name>
<dbReference type="EMBL" id="QKSB01000002">
    <property type="protein sequence ID" value="PZE18154.1"/>
    <property type="molecule type" value="Genomic_DNA"/>
</dbReference>
<dbReference type="Proteomes" id="UP000249248">
    <property type="component" value="Unassembled WGS sequence"/>
</dbReference>
<comment type="caution">
    <text evidence="2">The sequence shown here is derived from an EMBL/GenBank/DDBJ whole genome shotgun (WGS) entry which is preliminary data.</text>
</comment>
<organism evidence="2 3">
    <name type="scientific">Putridiphycobacter roseus</name>
    <dbReference type="NCBI Taxonomy" id="2219161"/>
    <lineage>
        <taxon>Bacteria</taxon>
        <taxon>Pseudomonadati</taxon>
        <taxon>Bacteroidota</taxon>
        <taxon>Flavobacteriia</taxon>
        <taxon>Flavobacteriales</taxon>
        <taxon>Crocinitomicaceae</taxon>
        <taxon>Putridiphycobacter</taxon>
    </lineage>
</organism>
<keyword evidence="3" id="KW-1185">Reference proteome</keyword>
<dbReference type="AlphaFoldDB" id="A0A2W1N2R5"/>
<accession>A0A2W1N2R5</accession>
<protein>
    <submittedName>
        <fullName evidence="2">Uncharacterized protein</fullName>
    </submittedName>
</protein>
<reference evidence="2 3" key="1">
    <citation type="submission" date="2018-06" db="EMBL/GenBank/DDBJ databases">
        <title>The draft genome sequence of Crocinitomix sp. SM1701.</title>
        <authorList>
            <person name="Zhang X."/>
        </authorList>
    </citation>
    <scope>NUCLEOTIDE SEQUENCE [LARGE SCALE GENOMIC DNA]</scope>
    <source>
        <strain evidence="2 3">SM1701</strain>
    </source>
</reference>
<dbReference type="RefSeq" id="WP_111062307.1">
    <property type="nucleotide sequence ID" value="NZ_JBHUCU010000002.1"/>
</dbReference>
<proteinExistence type="predicted"/>